<sequence length="31" mass="3530">MSYVCFPGVPLLPRSIVCWITPSRVLFYGVE</sequence>
<organism evidence="1">
    <name type="scientific">Rhizophora mucronata</name>
    <name type="common">Asiatic mangrove</name>
    <dbReference type="NCBI Taxonomy" id="61149"/>
    <lineage>
        <taxon>Eukaryota</taxon>
        <taxon>Viridiplantae</taxon>
        <taxon>Streptophyta</taxon>
        <taxon>Embryophyta</taxon>
        <taxon>Tracheophyta</taxon>
        <taxon>Spermatophyta</taxon>
        <taxon>Magnoliopsida</taxon>
        <taxon>eudicotyledons</taxon>
        <taxon>Gunneridae</taxon>
        <taxon>Pentapetalae</taxon>
        <taxon>rosids</taxon>
        <taxon>fabids</taxon>
        <taxon>Malpighiales</taxon>
        <taxon>Rhizophoraceae</taxon>
        <taxon>Rhizophora</taxon>
    </lineage>
</organism>
<dbReference type="EMBL" id="GGEC01002199">
    <property type="protein sequence ID" value="MBW82682.1"/>
    <property type="molecule type" value="Transcribed_RNA"/>
</dbReference>
<dbReference type="AlphaFoldDB" id="A0A2P2IN82"/>
<protein>
    <submittedName>
        <fullName evidence="1">Uncharacterized protein</fullName>
    </submittedName>
</protein>
<accession>A0A2P2IN82</accession>
<name>A0A2P2IN82_RHIMU</name>
<proteinExistence type="predicted"/>
<reference evidence="1" key="1">
    <citation type="submission" date="2018-02" db="EMBL/GenBank/DDBJ databases">
        <title>Rhizophora mucronata_Transcriptome.</title>
        <authorList>
            <person name="Meera S.P."/>
            <person name="Sreeshan A."/>
            <person name="Augustine A."/>
        </authorList>
    </citation>
    <scope>NUCLEOTIDE SEQUENCE</scope>
    <source>
        <tissue evidence="1">Leaf</tissue>
    </source>
</reference>
<evidence type="ECO:0000313" key="1">
    <source>
        <dbReference type="EMBL" id="MBW82682.1"/>
    </source>
</evidence>